<feature type="compositionally biased region" description="Low complexity" evidence="2">
    <location>
        <begin position="302"/>
        <end position="314"/>
    </location>
</feature>
<feature type="compositionally biased region" description="Basic residues" evidence="2">
    <location>
        <begin position="431"/>
        <end position="445"/>
    </location>
</feature>
<sequence>MAGVGRRPGPRWVLEAGTLLFLAGPWGRGPGRGSDRSPARRACCGSRLLNAVFSLSVSGLGYDPYNPELPKPPAQRENGALGRGAEPRSDILELELVNQAIEAVRSEVELEQRRYRELLETAREHGSAEAPALAPHGPTAGLDGDAFPLSFEYNPGGRGLLSPDASYQPTPLASPTEPGTKYSLASLDRGQGHGGGAGGTLEYVPKAVGQPRRYGRPVSSGKYVVDNSKPSTDLEYDPLSNFSARLLSRASSKDDRAPKRPRGSRGSEPYTPAPKKPCDPFGGCDARFSDSDDDTAAAPGDRPATASPPRARAGPESKAPGKPGSREGPEPEEGSLRETKEMAVQYDVGDLGQPAKGPGGLPPAKPSSPGRASQERSSPKEGRPKKKKSGGPPAAGRKDGVGKTGRGQGGEHGRPAEKPCVDRRGPQAGSPRHRAERPQGTKKKPSSATPVASSGKGRPEWPGPRPSPAQGAAHQLPDRTGRKTPSGKLAERKARSLDEGAPRGAPKLPRRALSHAELFGDESEDEDPGPEAPAPRPPALPSLSSSSDSDSDSSLGLSSAQGPPKRLKASLPTSACRSSPPPPSSSSSSSSSSGAGSDVDYSALEKEVDFDSDPMEECLRIFNESTAVKTEDKGRLARQPPKEEKAEEQGRSGLTTLFPGQKRRISHLSKQGKEPRIQHCPCPAEKCLGPMSSHQVALSAQSGAQSTGSKLRGSPPAGSHCPIPVPVQRYLQTWEEGSLFLPGYQQTQKTSWFPPGPLHAQEKESWFPPGPLHTQEEESWFPPGPLHTQEEESWFPPGPLHTQEEESWFPPGPLHTQEEESWFPPGPLHTQEEESWFPPGPLHTQEEESWFPPGPLHTQEKASEVACSIPALEHLPPVPQYYPSTDTLGGLLWVPLTCSLDLKFVTQAEPTSRGPALPTRPPTAQEVCYRRAQQAQRESASRLQAAQPLAEKQSAMHISAPGEKRRIAHIPNPLLAADDRKSVSSSVTEKCAFLEPRPVGSWPPLWPERVGLVWAPPLCVCASVSSLLLSFLGAEPSRHPTHPPALGNSPAGGHRRLSGL</sequence>
<proteinExistence type="predicted"/>
<comment type="caution">
    <text evidence="3">The sequence shown here is derived from an EMBL/GenBank/DDBJ whole genome shotgun (WGS) entry which is preliminary data.</text>
</comment>
<evidence type="ECO:0000256" key="2">
    <source>
        <dbReference type="SAM" id="MobiDB-lite"/>
    </source>
</evidence>
<dbReference type="Proteomes" id="UP001159641">
    <property type="component" value="Unassembled WGS sequence"/>
</dbReference>
<name>A0AB34HA47_ESCRO</name>
<keyword evidence="1" id="KW-0175">Coiled coil</keyword>
<accession>A0AB34HA47</accession>
<gene>
    <name evidence="3" type="ORF">J1605_022487</name>
</gene>
<reference evidence="3 4" key="1">
    <citation type="submission" date="2022-11" db="EMBL/GenBank/DDBJ databases">
        <title>Whole genome sequence of Eschrichtius robustus ER-17-0199.</title>
        <authorList>
            <person name="Bruniche-Olsen A."/>
            <person name="Black A.N."/>
            <person name="Fields C.J."/>
            <person name="Walden K."/>
            <person name="Dewoody J.A."/>
        </authorList>
    </citation>
    <scope>NUCLEOTIDE SEQUENCE [LARGE SCALE GENOMIC DNA]</scope>
    <source>
        <strain evidence="3">ER-17-0199</strain>
        <tissue evidence="3">Blubber</tissue>
    </source>
</reference>
<feature type="region of interest" description="Disordered" evidence="2">
    <location>
        <begin position="1038"/>
        <end position="1060"/>
    </location>
</feature>
<organism evidence="3 4">
    <name type="scientific">Eschrichtius robustus</name>
    <name type="common">California gray whale</name>
    <name type="synonym">Eschrichtius gibbosus</name>
    <dbReference type="NCBI Taxonomy" id="9764"/>
    <lineage>
        <taxon>Eukaryota</taxon>
        <taxon>Metazoa</taxon>
        <taxon>Chordata</taxon>
        <taxon>Craniata</taxon>
        <taxon>Vertebrata</taxon>
        <taxon>Euteleostomi</taxon>
        <taxon>Mammalia</taxon>
        <taxon>Eutheria</taxon>
        <taxon>Laurasiatheria</taxon>
        <taxon>Artiodactyla</taxon>
        <taxon>Whippomorpha</taxon>
        <taxon>Cetacea</taxon>
        <taxon>Mysticeti</taxon>
        <taxon>Eschrichtiidae</taxon>
        <taxon>Eschrichtius</taxon>
    </lineage>
</organism>
<evidence type="ECO:0000256" key="1">
    <source>
        <dbReference type="SAM" id="Coils"/>
    </source>
</evidence>
<evidence type="ECO:0000313" key="3">
    <source>
        <dbReference type="EMBL" id="KAJ8788429.1"/>
    </source>
</evidence>
<feature type="region of interest" description="Disordered" evidence="2">
    <location>
        <begin position="160"/>
        <end position="651"/>
    </location>
</feature>
<dbReference type="EMBL" id="JAIQCJ010001608">
    <property type="protein sequence ID" value="KAJ8788429.1"/>
    <property type="molecule type" value="Genomic_DNA"/>
</dbReference>
<feature type="region of interest" description="Disordered" evidence="2">
    <location>
        <begin position="751"/>
        <end position="780"/>
    </location>
</feature>
<protein>
    <submittedName>
        <fullName evidence="3">Uncharacterized protein</fullName>
    </submittedName>
</protein>
<feature type="compositionally biased region" description="Basic and acidic residues" evidence="2">
    <location>
        <begin position="324"/>
        <end position="341"/>
    </location>
</feature>
<feature type="compositionally biased region" description="Basic and acidic residues" evidence="2">
    <location>
        <begin position="489"/>
        <end position="501"/>
    </location>
</feature>
<feature type="compositionally biased region" description="Pro residues" evidence="2">
    <location>
        <begin position="530"/>
        <end position="540"/>
    </location>
</feature>
<feature type="compositionally biased region" description="Acidic residues" evidence="2">
    <location>
        <begin position="519"/>
        <end position="529"/>
    </location>
</feature>
<feature type="compositionally biased region" description="Basic and acidic residues" evidence="2">
    <location>
        <begin position="629"/>
        <end position="650"/>
    </location>
</feature>
<feature type="compositionally biased region" description="Basic and acidic residues" evidence="2">
    <location>
        <begin position="373"/>
        <end position="382"/>
    </location>
</feature>
<feature type="coiled-coil region" evidence="1">
    <location>
        <begin position="94"/>
        <end position="121"/>
    </location>
</feature>
<feature type="region of interest" description="Disordered" evidence="2">
    <location>
        <begin position="698"/>
        <end position="724"/>
    </location>
</feature>
<evidence type="ECO:0000313" key="4">
    <source>
        <dbReference type="Proteomes" id="UP001159641"/>
    </source>
</evidence>
<feature type="compositionally biased region" description="Polar residues" evidence="2">
    <location>
        <begin position="698"/>
        <end position="709"/>
    </location>
</feature>
<feature type="compositionally biased region" description="Basic and acidic residues" evidence="2">
    <location>
        <begin position="409"/>
        <end position="425"/>
    </location>
</feature>
<feature type="compositionally biased region" description="Low complexity" evidence="2">
    <location>
        <begin position="541"/>
        <end position="560"/>
    </location>
</feature>
<keyword evidence="4" id="KW-1185">Reference proteome</keyword>
<dbReference type="AlphaFoldDB" id="A0AB34HA47"/>